<evidence type="ECO:0000256" key="9">
    <source>
        <dbReference type="ARBA" id="ARBA00023157"/>
    </source>
</evidence>
<keyword evidence="5" id="KW-0560">Oxidoreductase</keyword>
<evidence type="ECO:0000256" key="7">
    <source>
        <dbReference type="ARBA" id="ARBA00023128"/>
    </source>
</evidence>
<proteinExistence type="predicted"/>
<dbReference type="GO" id="GO:0045041">
    <property type="term" value="P:protein import into mitochondrial intermembrane space"/>
    <property type="evidence" value="ECO:0007669"/>
    <property type="project" value="InterPro"/>
</dbReference>
<reference evidence="13 14" key="1">
    <citation type="submission" date="2018-09" db="EMBL/GenBank/DDBJ databases">
        <title>A high-quality reference genome of wild soybean provides a powerful tool to mine soybean genomes.</title>
        <authorList>
            <person name="Xie M."/>
            <person name="Chung C.Y.L."/>
            <person name="Li M.-W."/>
            <person name="Wong F.-L."/>
            <person name="Chan T.-F."/>
            <person name="Lam H.-M."/>
        </authorList>
    </citation>
    <scope>NUCLEOTIDE SEQUENCE [LARGE SCALE GENOMIC DNA]</scope>
    <source>
        <strain evidence="14">cv. W05</strain>
        <tissue evidence="13">Hypocotyl of etiolated seedlings</tissue>
    </source>
</reference>
<dbReference type="GO" id="GO:0005782">
    <property type="term" value="C:peroxisomal matrix"/>
    <property type="evidence" value="ECO:0007669"/>
    <property type="project" value="UniProtKB-SubCell"/>
</dbReference>
<comment type="caution">
    <text evidence="13">The sequence shown here is derived from an EMBL/GenBank/DDBJ whole genome shotgun (WGS) entry which is preliminary data.</text>
</comment>
<evidence type="ECO:0000256" key="11">
    <source>
        <dbReference type="ARBA" id="ARBA00067557"/>
    </source>
</evidence>
<dbReference type="GO" id="GO:0015035">
    <property type="term" value="F:protein-disulfide reductase activity"/>
    <property type="evidence" value="ECO:0007669"/>
    <property type="project" value="InterPro"/>
</dbReference>
<dbReference type="Proteomes" id="UP000289340">
    <property type="component" value="Chromosome 16"/>
</dbReference>
<dbReference type="GO" id="GO:0005758">
    <property type="term" value="C:mitochondrial intermembrane space"/>
    <property type="evidence" value="ECO:0007669"/>
    <property type="project" value="UniProtKB-SubCell"/>
</dbReference>
<keyword evidence="3" id="KW-0813">Transport</keyword>
<keyword evidence="10" id="KW-0676">Redox-active center</keyword>
<dbReference type="InterPro" id="IPR039289">
    <property type="entry name" value="CHCHD4"/>
</dbReference>
<keyword evidence="14" id="KW-1185">Reference proteome</keyword>
<feature type="compositionally biased region" description="Polar residues" evidence="12">
    <location>
        <begin position="59"/>
        <end position="72"/>
    </location>
</feature>
<dbReference type="FunFam" id="1.10.287.2900:FF:000003">
    <property type="entry name" value="mitochondrial intermembrane space import and assembly protein 40"/>
    <property type="match status" value="1"/>
</dbReference>
<keyword evidence="9" id="KW-1015">Disulfide bond</keyword>
<gene>
    <name evidence="13" type="ORF">D0Y65_042326</name>
</gene>
<evidence type="ECO:0000313" key="13">
    <source>
        <dbReference type="EMBL" id="RZB58970.1"/>
    </source>
</evidence>
<dbReference type="PANTHER" id="PTHR21622">
    <property type="entry name" value="COILED-COIL-HELIX-COILED-COIL-HELIX DOMAIN CONTAINING 4"/>
    <property type="match status" value="1"/>
</dbReference>
<dbReference type="EMBL" id="QZWG01000016">
    <property type="protein sequence ID" value="RZB58970.1"/>
    <property type="molecule type" value="Genomic_DNA"/>
</dbReference>
<organism evidence="13 14">
    <name type="scientific">Glycine soja</name>
    <name type="common">Wild soybean</name>
    <dbReference type="NCBI Taxonomy" id="3848"/>
    <lineage>
        <taxon>Eukaryota</taxon>
        <taxon>Viridiplantae</taxon>
        <taxon>Streptophyta</taxon>
        <taxon>Embryophyta</taxon>
        <taxon>Tracheophyta</taxon>
        <taxon>Spermatophyta</taxon>
        <taxon>Magnoliopsida</taxon>
        <taxon>eudicotyledons</taxon>
        <taxon>Gunneridae</taxon>
        <taxon>Pentapetalae</taxon>
        <taxon>rosids</taxon>
        <taxon>fabids</taxon>
        <taxon>Fabales</taxon>
        <taxon>Fabaceae</taxon>
        <taxon>Papilionoideae</taxon>
        <taxon>50 kb inversion clade</taxon>
        <taxon>NPAAA clade</taxon>
        <taxon>indigoferoid/millettioid clade</taxon>
        <taxon>Phaseoleae</taxon>
        <taxon>Glycine</taxon>
        <taxon>Glycine subgen. Soja</taxon>
    </lineage>
</organism>
<sequence length="192" mass="21387">MAVEMVVGIFQVSSKKSYGFKEYRDEEEEKSLNARESELRAQKSRFRMGQTESAEAVAETQTTTHHSSNPTSVESVLVEAAEYGNQNTESVEEMTQKALECPCVADLRTGSSGSQFSEAFLCFVKSTSEEKGSDCVHPFVALQSCIKANPDAFSKDILGKAEDESKELEPVQEYKILPPKWSWEPQSPKSRL</sequence>
<evidence type="ECO:0000256" key="5">
    <source>
        <dbReference type="ARBA" id="ARBA00023002"/>
    </source>
</evidence>
<evidence type="ECO:0000256" key="3">
    <source>
        <dbReference type="ARBA" id="ARBA00022448"/>
    </source>
</evidence>
<name>A0A445GCI0_GLYSO</name>
<protein>
    <recommendedName>
        <fullName evidence="11">Mitochondrial intermembrane space import and assembly protein 40 homolog</fullName>
    </recommendedName>
</protein>
<evidence type="ECO:0000256" key="10">
    <source>
        <dbReference type="ARBA" id="ARBA00023284"/>
    </source>
</evidence>
<keyword evidence="7" id="KW-0496">Mitochondrion</keyword>
<evidence type="ECO:0000256" key="12">
    <source>
        <dbReference type="SAM" id="MobiDB-lite"/>
    </source>
</evidence>
<keyword evidence="6" id="KW-0811">Translocation</keyword>
<evidence type="ECO:0000256" key="4">
    <source>
        <dbReference type="ARBA" id="ARBA00022927"/>
    </source>
</evidence>
<evidence type="ECO:0000256" key="2">
    <source>
        <dbReference type="ARBA" id="ARBA00004569"/>
    </source>
</evidence>
<feature type="compositionally biased region" description="Basic and acidic residues" evidence="12">
    <location>
        <begin position="21"/>
        <end position="41"/>
    </location>
</feature>
<dbReference type="PANTHER" id="PTHR21622:SF0">
    <property type="entry name" value="COILED-COIL-HELIX-COILED-COIL-HELIX DOMAIN CONTAINING 4"/>
    <property type="match status" value="1"/>
</dbReference>
<evidence type="ECO:0000313" key="14">
    <source>
        <dbReference type="Proteomes" id="UP000289340"/>
    </source>
</evidence>
<dbReference type="Gene3D" id="1.10.287.2900">
    <property type="match status" value="1"/>
</dbReference>
<keyword evidence="4" id="KW-0653">Protein transport</keyword>
<evidence type="ECO:0000256" key="6">
    <source>
        <dbReference type="ARBA" id="ARBA00023010"/>
    </source>
</evidence>
<accession>A0A445GCI0</accession>
<dbReference type="AlphaFoldDB" id="A0A445GCI0"/>
<comment type="subcellular location">
    <subcellularLocation>
        <location evidence="2">Mitochondrion intermembrane space</location>
    </subcellularLocation>
    <subcellularLocation>
        <location evidence="1">Peroxisome matrix</location>
    </subcellularLocation>
</comment>
<evidence type="ECO:0000256" key="8">
    <source>
        <dbReference type="ARBA" id="ARBA00023140"/>
    </source>
</evidence>
<keyword evidence="8" id="KW-0576">Peroxisome</keyword>
<feature type="region of interest" description="Disordered" evidence="12">
    <location>
        <begin position="21"/>
        <end position="72"/>
    </location>
</feature>
<evidence type="ECO:0000256" key="1">
    <source>
        <dbReference type="ARBA" id="ARBA00004253"/>
    </source>
</evidence>